<sequence>MNDGWNPTVSTLLLGVCWKITSLEQYSQTAGNQRRWYGNDLVLSCRMTLFTASHRPGPGNVDLQRYRPSPEELITLEKTAVVDSVTSVKASFMLSENLLSPKDKNIGLMPDDSPLESINKQIMRVNNGSHIGVNDVGSELVGNLKAPEDPTREEASPNLYAKGECKAL</sequence>
<proteinExistence type="predicted"/>
<reference evidence="2" key="1">
    <citation type="journal article" date="2022" name="Mol. Ecol. Resour.">
        <title>The genomes of chicory, endive, great burdock and yacon provide insights into Asteraceae palaeo-polyploidization history and plant inulin production.</title>
        <authorList>
            <person name="Fan W."/>
            <person name="Wang S."/>
            <person name="Wang H."/>
            <person name="Wang A."/>
            <person name="Jiang F."/>
            <person name="Liu H."/>
            <person name="Zhao H."/>
            <person name="Xu D."/>
            <person name="Zhang Y."/>
        </authorList>
    </citation>
    <scope>NUCLEOTIDE SEQUENCE [LARGE SCALE GENOMIC DNA]</scope>
    <source>
        <strain evidence="2">cv. Yunnan</strain>
    </source>
</reference>
<gene>
    <name evidence="1" type="ORF">L1987_03439</name>
</gene>
<evidence type="ECO:0000313" key="2">
    <source>
        <dbReference type="Proteomes" id="UP001056120"/>
    </source>
</evidence>
<name>A0ACB9KAL9_9ASTR</name>
<keyword evidence="2" id="KW-1185">Reference proteome</keyword>
<comment type="caution">
    <text evidence="1">The sequence shown here is derived from an EMBL/GenBank/DDBJ whole genome shotgun (WGS) entry which is preliminary data.</text>
</comment>
<organism evidence="1 2">
    <name type="scientific">Smallanthus sonchifolius</name>
    <dbReference type="NCBI Taxonomy" id="185202"/>
    <lineage>
        <taxon>Eukaryota</taxon>
        <taxon>Viridiplantae</taxon>
        <taxon>Streptophyta</taxon>
        <taxon>Embryophyta</taxon>
        <taxon>Tracheophyta</taxon>
        <taxon>Spermatophyta</taxon>
        <taxon>Magnoliopsida</taxon>
        <taxon>eudicotyledons</taxon>
        <taxon>Gunneridae</taxon>
        <taxon>Pentapetalae</taxon>
        <taxon>asterids</taxon>
        <taxon>campanulids</taxon>
        <taxon>Asterales</taxon>
        <taxon>Asteraceae</taxon>
        <taxon>Asteroideae</taxon>
        <taxon>Heliantheae alliance</taxon>
        <taxon>Millerieae</taxon>
        <taxon>Smallanthus</taxon>
    </lineage>
</organism>
<evidence type="ECO:0000313" key="1">
    <source>
        <dbReference type="EMBL" id="KAI3829319.1"/>
    </source>
</evidence>
<protein>
    <submittedName>
        <fullName evidence="1">Uncharacterized protein</fullName>
    </submittedName>
</protein>
<dbReference type="Proteomes" id="UP001056120">
    <property type="component" value="Linkage Group LG01"/>
</dbReference>
<reference evidence="1 2" key="2">
    <citation type="journal article" date="2022" name="Mol. Ecol. Resour.">
        <title>The genomes of chicory, endive, great burdock and yacon provide insights into Asteraceae paleo-polyploidization history and plant inulin production.</title>
        <authorList>
            <person name="Fan W."/>
            <person name="Wang S."/>
            <person name="Wang H."/>
            <person name="Wang A."/>
            <person name="Jiang F."/>
            <person name="Liu H."/>
            <person name="Zhao H."/>
            <person name="Xu D."/>
            <person name="Zhang Y."/>
        </authorList>
    </citation>
    <scope>NUCLEOTIDE SEQUENCE [LARGE SCALE GENOMIC DNA]</scope>
    <source>
        <strain evidence="2">cv. Yunnan</strain>
        <tissue evidence="1">Leaves</tissue>
    </source>
</reference>
<dbReference type="EMBL" id="CM042018">
    <property type="protein sequence ID" value="KAI3829319.1"/>
    <property type="molecule type" value="Genomic_DNA"/>
</dbReference>
<accession>A0ACB9KAL9</accession>